<dbReference type="GO" id="GO:0005886">
    <property type="term" value="C:plasma membrane"/>
    <property type="evidence" value="ECO:0007669"/>
    <property type="project" value="TreeGrafter"/>
</dbReference>
<protein>
    <submittedName>
        <fullName evidence="9">PGG domain</fullName>
    </submittedName>
</protein>
<evidence type="ECO:0000256" key="3">
    <source>
        <dbReference type="ARBA" id="ARBA00022737"/>
    </source>
</evidence>
<dbReference type="PROSITE" id="PS50297">
    <property type="entry name" value="ANK_REP_REGION"/>
    <property type="match status" value="1"/>
</dbReference>
<evidence type="ECO:0000256" key="2">
    <source>
        <dbReference type="ARBA" id="ARBA00022692"/>
    </source>
</evidence>
<evidence type="ECO:0000256" key="1">
    <source>
        <dbReference type="ARBA" id="ARBA00004141"/>
    </source>
</evidence>
<dbReference type="InterPro" id="IPR002110">
    <property type="entry name" value="Ankyrin_rpt"/>
</dbReference>
<keyword evidence="5 7" id="KW-0040">ANK repeat</keyword>
<dbReference type="InterPro" id="IPR026961">
    <property type="entry name" value="PGG_dom"/>
</dbReference>
<keyword evidence="6" id="KW-0472">Membrane</keyword>
<keyword evidence="2" id="KW-0812">Transmembrane</keyword>
<evidence type="ECO:0000313" key="9">
    <source>
        <dbReference type="EMBL" id="KAK6915394.1"/>
    </source>
</evidence>
<dbReference type="Gene3D" id="1.25.40.20">
    <property type="entry name" value="Ankyrin repeat-containing domain"/>
    <property type="match status" value="2"/>
</dbReference>
<dbReference type="Pfam" id="PF13962">
    <property type="entry name" value="PGG"/>
    <property type="match status" value="1"/>
</dbReference>
<gene>
    <name evidence="9" type="ORF">RJ641_020511</name>
</gene>
<dbReference type="SMART" id="SM00248">
    <property type="entry name" value="ANK"/>
    <property type="match status" value="4"/>
</dbReference>
<reference evidence="9 10" key="1">
    <citation type="submission" date="2023-12" db="EMBL/GenBank/DDBJ databases">
        <title>A high-quality genome assembly for Dillenia turbinata (Dilleniales).</title>
        <authorList>
            <person name="Chanderbali A."/>
        </authorList>
    </citation>
    <scope>NUCLEOTIDE SEQUENCE [LARGE SCALE GENOMIC DNA]</scope>
    <source>
        <strain evidence="9">LSX21</strain>
        <tissue evidence="9">Leaf</tissue>
    </source>
</reference>
<dbReference type="PROSITE" id="PS50088">
    <property type="entry name" value="ANK_REPEAT"/>
    <property type="match status" value="1"/>
</dbReference>
<dbReference type="Proteomes" id="UP001370490">
    <property type="component" value="Unassembled WGS sequence"/>
</dbReference>
<name>A0AAN8UM83_9MAGN</name>
<evidence type="ECO:0000256" key="4">
    <source>
        <dbReference type="ARBA" id="ARBA00022989"/>
    </source>
</evidence>
<organism evidence="9 10">
    <name type="scientific">Dillenia turbinata</name>
    <dbReference type="NCBI Taxonomy" id="194707"/>
    <lineage>
        <taxon>Eukaryota</taxon>
        <taxon>Viridiplantae</taxon>
        <taxon>Streptophyta</taxon>
        <taxon>Embryophyta</taxon>
        <taxon>Tracheophyta</taxon>
        <taxon>Spermatophyta</taxon>
        <taxon>Magnoliopsida</taxon>
        <taxon>eudicotyledons</taxon>
        <taxon>Gunneridae</taxon>
        <taxon>Pentapetalae</taxon>
        <taxon>Dilleniales</taxon>
        <taxon>Dilleniaceae</taxon>
        <taxon>Dillenia</taxon>
    </lineage>
</organism>
<keyword evidence="3" id="KW-0677">Repeat</keyword>
<comment type="caution">
    <text evidence="9">The sequence shown here is derived from an EMBL/GenBank/DDBJ whole genome shotgun (WGS) entry which is preliminary data.</text>
</comment>
<dbReference type="PANTHER" id="PTHR24186">
    <property type="entry name" value="PROTEIN PHOSPHATASE 1 REGULATORY SUBUNIT"/>
    <property type="match status" value="1"/>
</dbReference>
<evidence type="ECO:0000256" key="6">
    <source>
        <dbReference type="ARBA" id="ARBA00023136"/>
    </source>
</evidence>
<dbReference type="Pfam" id="PF12796">
    <property type="entry name" value="Ank_2"/>
    <property type="match status" value="1"/>
</dbReference>
<dbReference type="InterPro" id="IPR036770">
    <property type="entry name" value="Ankyrin_rpt-contain_sf"/>
</dbReference>
<evidence type="ECO:0000259" key="8">
    <source>
        <dbReference type="Pfam" id="PF13962"/>
    </source>
</evidence>
<dbReference type="SUPFAM" id="SSF48403">
    <property type="entry name" value="Ankyrin repeat"/>
    <property type="match status" value="1"/>
</dbReference>
<dbReference type="PANTHER" id="PTHR24186:SF50">
    <property type="entry name" value="ANKYRIN REPEAT-CONTAINING PROTEIN ITN1-LIKE ISOFORM X1"/>
    <property type="match status" value="1"/>
</dbReference>
<comment type="subcellular location">
    <subcellularLocation>
        <location evidence="1">Membrane</location>
        <topology evidence="1">Multi-pass membrane protein</topology>
    </subcellularLocation>
</comment>
<proteinExistence type="predicted"/>
<accession>A0AAN8UM83</accession>
<dbReference type="EMBL" id="JBAMMX010000025">
    <property type="protein sequence ID" value="KAK6915394.1"/>
    <property type="molecule type" value="Genomic_DNA"/>
</dbReference>
<evidence type="ECO:0000313" key="10">
    <source>
        <dbReference type="Proteomes" id="UP001370490"/>
    </source>
</evidence>
<evidence type="ECO:0000256" key="5">
    <source>
        <dbReference type="ARBA" id="ARBA00023043"/>
    </source>
</evidence>
<evidence type="ECO:0000256" key="7">
    <source>
        <dbReference type="PROSITE-ProRule" id="PRU00023"/>
    </source>
</evidence>
<keyword evidence="10" id="KW-1185">Reference proteome</keyword>
<feature type="domain" description="PGG" evidence="8">
    <location>
        <begin position="233"/>
        <end position="265"/>
    </location>
</feature>
<dbReference type="AlphaFoldDB" id="A0AAN8UM83"/>
<keyword evidence="4" id="KW-1133">Transmembrane helix</keyword>
<feature type="repeat" description="ANK" evidence="7">
    <location>
        <begin position="106"/>
        <end position="129"/>
    </location>
</feature>
<sequence>MWTSLFSSVNKFGESPLYLAVQGGLEAAICCLLEISAFCTCRGPDGLAALHAAVICKHQERRHDTIREVAEIGWTPLHYAVSIHDIKAVQKLLRHVTSAAHISDKDGLFPLHFAASYGAVRVMKTLIENCSYSWEPFDNKGYNALHVAVLNVRADVVSYILQMPKLVSLKKGIRLCILLQFLISTEHHFYVLLEESSQLTCKTICNVKRRRDKLKQKLTDQWTKANSESYDSEKNKFNVNLLVATLVATATFAVAFQLPGGLEEDGPN</sequence>